<dbReference type="Proteomes" id="UP001138500">
    <property type="component" value="Unassembled WGS sequence"/>
</dbReference>
<reference evidence="2 3" key="2">
    <citation type="journal article" date="2021" name="Curr. Genet.">
        <title>Genetic response to nitrogen starvation in the aggressive Eucalyptus foliar pathogen Teratosphaeria destructans.</title>
        <authorList>
            <person name="Havenga M."/>
            <person name="Wingfield B.D."/>
            <person name="Wingfield M.J."/>
            <person name="Dreyer L.L."/>
            <person name="Roets F."/>
            <person name="Aylward J."/>
        </authorList>
    </citation>
    <scope>NUCLEOTIDE SEQUENCE [LARGE SCALE GENOMIC DNA]</scope>
    <source>
        <strain evidence="2">CMW44962</strain>
    </source>
</reference>
<evidence type="ECO:0000313" key="3">
    <source>
        <dbReference type="Proteomes" id="UP001138500"/>
    </source>
</evidence>
<dbReference type="OrthoDB" id="3942467at2759"/>
<keyword evidence="3" id="KW-1185">Reference proteome</keyword>
<feature type="region of interest" description="Disordered" evidence="1">
    <location>
        <begin position="1"/>
        <end position="77"/>
    </location>
</feature>
<evidence type="ECO:0000313" key="2">
    <source>
        <dbReference type="EMBL" id="KAH9838954.1"/>
    </source>
</evidence>
<sequence length="214" mass="22268">MERLPPTSPKMATEQTPHPLRHIQPPPPPQQQTTPETAPPPYTAFSHAQTPGEDGEDDDDDDDPPDSEADPSDPLPISLTINAAHTITGSNNLIPTTPSSPSPTTLLQDATRLSTLLLATLNQINHHPSPRRAKCPLKLDLTIHCGLTVVGDRNVVGNVMLKPKGPGVGALAGPGAGVARAEGQGDGAGDVVAGAKRKVEDGGREEGGGKRGRM</sequence>
<name>A0A9W7SXV3_9PEZI</name>
<comment type="caution">
    <text evidence="2">The sequence shown here is derived from an EMBL/GenBank/DDBJ whole genome shotgun (WGS) entry which is preliminary data.</text>
</comment>
<feature type="region of interest" description="Disordered" evidence="1">
    <location>
        <begin position="181"/>
        <end position="214"/>
    </location>
</feature>
<feature type="compositionally biased region" description="Acidic residues" evidence="1">
    <location>
        <begin position="53"/>
        <end position="71"/>
    </location>
</feature>
<organism evidence="2 3">
    <name type="scientific">Teratosphaeria destructans</name>
    <dbReference type="NCBI Taxonomy" id="418781"/>
    <lineage>
        <taxon>Eukaryota</taxon>
        <taxon>Fungi</taxon>
        <taxon>Dikarya</taxon>
        <taxon>Ascomycota</taxon>
        <taxon>Pezizomycotina</taxon>
        <taxon>Dothideomycetes</taxon>
        <taxon>Dothideomycetidae</taxon>
        <taxon>Mycosphaerellales</taxon>
        <taxon>Teratosphaeriaceae</taxon>
        <taxon>Teratosphaeria</taxon>
    </lineage>
</organism>
<dbReference type="EMBL" id="RIBY02000657">
    <property type="protein sequence ID" value="KAH9838954.1"/>
    <property type="molecule type" value="Genomic_DNA"/>
</dbReference>
<proteinExistence type="predicted"/>
<gene>
    <name evidence="2" type="ORF">Tdes44962_MAKER08117</name>
</gene>
<accession>A0A9W7SXV3</accession>
<dbReference type="AlphaFoldDB" id="A0A9W7SXV3"/>
<evidence type="ECO:0000256" key="1">
    <source>
        <dbReference type="SAM" id="MobiDB-lite"/>
    </source>
</evidence>
<feature type="compositionally biased region" description="Basic and acidic residues" evidence="1">
    <location>
        <begin position="197"/>
        <end position="214"/>
    </location>
</feature>
<reference evidence="2 3" key="1">
    <citation type="journal article" date="2018" name="IMA Fungus">
        <title>IMA Genome-F 10: Nine draft genome sequences of Claviceps purpurea s.lat., including C. arundinis, C. humidiphila, and C. cf. spartinae, pseudomolecules for the pitch canker pathogen Fusarium circinatum, draft genome of Davidsoniella eucalypti, Grosmannia galeiformis, Quambalaria eucalypti, and Teratosphaeria destructans.</title>
        <authorList>
            <person name="Wingfield B.D."/>
            <person name="Liu M."/>
            <person name="Nguyen H.D."/>
            <person name="Lane F.A."/>
            <person name="Morgan S.W."/>
            <person name="De Vos L."/>
            <person name="Wilken P.M."/>
            <person name="Duong T.A."/>
            <person name="Aylward J."/>
            <person name="Coetzee M.P."/>
            <person name="Dadej K."/>
            <person name="De Beer Z.W."/>
            <person name="Findlay W."/>
            <person name="Havenga M."/>
            <person name="Kolarik M."/>
            <person name="Menzies J.G."/>
            <person name="Naidoo K."/>
            <person name="Pochopski O."/>
            <person name="Shoukouhi P."/>
            <person name="Santana Q.C."/>
            <person name="Seifert K.A."/>
            <person name="Soal N."/>
            <person name="Steenkamp E.T."/>
            <person name="Tatham C.T."/>
            <person name="van der Nest M.A."/>
            <person name="Wingfield M.J."/>
        </authorList>
    </citation>
    <scope>NUCLEOTIDE SEQUENCE [LARGE SCALE GENOMIC DNA]</scope>
    <source>
        <strain evidence="2">CMW44962</strain>
    </source>
</reference>
<protein>
    <submittedName>
        <fullName evidence="2">Uncharacterized protein</fullName>
    </submittedName>
</protein>